<reference evidence="7" key="1">
    <citation type="submission" date="2025-08" db="UniProtKB">
        <authorList>
            <consortium name="Ensembl"/>
        </authorList>
    </citation>
    <scope>IDENTIFICATION</scope>
</reference>
<dbReference type="InterPro" id="IPR019787">
    <property type="entry name" value="Znf_PHD-finger"/>
</dbReference>
<keyword evidence="3" id="KW-0863">Zinc-finger</keyword>
<keyword evidence="2" id="KW-0479">Metal-binding</keyword>
<dbReference type="AlphaFoldDB" id="A0A8B9NIM4"/>
<accession>A0A8B9NIM4</accession>
<evidence type="ECO:0000256" key="2">
    <source>
        <dbReference type="ARBA" id="ARBA00022723"/>
    </source>
</evidence>
<evidence type="ECO:0000313" key="7">
    <source>
        <dbReference type="Ensembl" id="ENSANIP00000024487.1"/>
    </source>
</evidence>
<protein>
    <recommendedName>
        <fullName evidence="6">PHD-type domain-containing protein</fullName>
    </recommendedName>
</protein>
<dbReference type="InterPro" id="IPR011011">
    <property type="entry name" value="Znf_FYVE_PHD"/>
</dbReference>
<dbReference type="Ensembl" id="ENSANIT00000025300.1">
    <property type="protein sequence ID" value="ENSANIP00000024487.1"/>
    <property type="gene ID" value="ENSANIG00000016569.1"/>
</dbReference>
<dbReference type="Pfam" id="PF00628">
    <property type="entry name" value="PHD"/>
    <property type="match status" value="1"/>
</dbReference>
<reference evidence="7" key="2">
    <citation type="submission" date="2025-09" db="UniProtKB">
        <authorList>
            <consortium name="Ensembl"/>
        </authorList>
    </citation>
    <scope>IDENTIFICATION</scope>
</reference>
<keyword evidence="4" id="KW-0862">Zinc</keyword>
<dbReference type="Proteomes" id="UP000694541">
    <property type="component" value="Unplaced"/>
</dbReference>
<dbReference type="GO" id="GO:0008270">
    <property type="term" value="F:zinc ion binding"/>
    <property type="evidence" value="ECO:0007669"/>
    <property type="project" value="UniProtKB-KW"/>
</dbReference>
<feature type="compositionally biased region" description="Basic and acidic residues" evidence="5">
    <location>
        <begin position="49"/>
        <end position="68"/>
    </location>
</feature>
<dbReference type="PANTHER" id="PTHR45915:SF7">
    <property type="entry name" value="TRIPARTITE MOTIF-CONTAINING PROTEIN 66"/>
    <property type="match status" value="1"/>
</dbReference>
<evidence type="ECO:0000256" key="3">
    <source>
        <dbReference type="ARBA" id="ARBA00022771"/>
    </source>
</evidence>
<dbReference type="InterPro" id="IPR013083">
    <property type="entry name" value="Znf_RING/FYVE/PHD"/>
</dbReference>
<name>A0A8B9NIM4_9AVES</name>
<sequence>MGLLNSSALSSRVHCRETILSADDYCCCLLIYRNDGCVIPDFSSFKINKDGPPEGLKSKEKNSEDRKFPISQTAGQTQSPPVDNLSVDQKLSNGMSTMKKPPVTQEVNPIENEDFCAVCLNGGELLCCDHCPKVFHLSCHVPALLSFPVYV</sequence>
<evidence type="ECO:0000256" key="4">
    <source>
        <dbReference type="ARBA" id="ARBA00022833"/>
    </source>
</evidence>
<feature type="region of interest" description="Disordered" evidence="5">
    <location>
        <begin position="49"/>
        <end position="84"/>
    </location>
</feature>
<proteinExistence type="predicted"/>
<dbReference type="Gene3D" id="3.30.40.10">
    <property type="entry name" value="Zinc/RING finger domain, C3HC4 (zinc finger)"/>
    <property type="match status" value="1"/>
</dbReference>
<comment type="subcellular location">
    <subcellularLocation>
        <location evidence="1">Nucleus</location>
    </subcellularLocation>
</comment>
<dbReference type="PANTHER" id="PTHR45915">
    <property type="entry name" value="TRANSCRIPTION INTERMEDIARY FACTOR"/>
    <property type="match status" value="1"/>
</dbReference>
<evidence type="ECO:0000313" key="8">
    <source>
        <dbReference type="Proteomes" id="UP000694541"/>
    </source>
</evidence>
<dbReference type="GO" id="GO:0005634">
    <property type="term" value="C:nucleus"/>
    <property type="evidence" value="ECO:0007669"/>
    <property type="project" value="UniProtKB-SubCell"/>
</dbReference>
<evidence type="ECO:0000256" key="5">
    <source>
        <dbReference type="SAM" id="MobiDB-lite"/>
    </source>
</evidence>
<keyword evidence="8" id="KW-1185">Reference proteome</keyword>
<dbReference type="SUPFAM" id="SSF57903">
    <property type="entry name" value="FYVE/PHD zinc finger"/>
    <property type="match status" value="1"/>
</dbReference>
<evidence type="ECO:0000259" key="6">
    <source>
        <dbReference type="Pfam" id="PF00628"/>
    </source>
</evidence>
<evidence type="ECO:0000256" key="1">
    <source>
        <dbReference type="ARBA" id="ARBA00004123"/>
    </source>
</evidence>
<feature type="domain" description="PHD-type" evidence="6">
    <location>
        <begin position="116"/>
        <end position="144"/>
    </location>
</feature>
<organism evidence="7 8">
    <name type="scientific">Accipiter nisus</name>
    <name type="common">Eurasian sparrowhawk</name>
    <dbReference type="NCBI Taxonomy" id="211598"/>
    <lineage>
        <taxon>Eukaryota</taxon>
        <taxon>Metazoa</taxon>
        <taxon>Chordata</taxon>
        <taxon>Craniata</taxon>
        <taxon>Vertebrata</taxon>
        <taxon>Euteleostomi</taxon>
        <taxon>Archelosauria</taxon>
        <taxon>Archosauria</taxon>
        <taxon>Dinosauria</taxon>
        <taxon>Saurischia</taxon>
        <taxon>Theropoda</taxon>
        <taxon>Coelurosauria</taxon>
        <taxon>Aves</taxon>
        <taxon>Neognathae</taxon>
        <taxon>Neoaves</taxon>
        <taxon>Telluraves</taxon>
        <taxon>Accipitrimorphae</taxon>
        <taxon>Accipitriformes</taxon>
        <taxon>Accipitridae</taxon>
        <taxon>Accipitrinae</taxon>
        <taxon>Accipiter</taxon>
    </lineage>
</organism>
<dbReference type="GO" id="GO:0000785">
    <property type="term" value="C:chromatin"/>
    <property type="evidence" value="ECO:0007669"/>
    <property type="project" value="TreeGrafter"/>
</dbReference>
<feature type="compositionally biased region" description="Polar residues" evidence="5">
    <location>
        <begin position="70"/>
        <end position="84"/>
    </location>
</feature>